<dbReference type="AlphaFoldDB" id="A0A0K0EAV5"/>
<dbReference type="CDD" id="cd00136">
    <property type="entry name" value="PDZ_canonical"/>
    <property type="match status" value="1"/>
</dbReference>
<organism evidence="3">
    <name type="scientific">Strongyloides stercoralis</name>
    <name type="common">Threadworm</name>
    <dbReference type="NCBI Taxonomy" id="6248"/>
    <lineage>
        <taxon>Eukaryota</taxon>
        <taxon>Metazoa</taxon>
        <taxon>Ecdysozoa</taxon>
        <taxon>Nematoda</taxon>
        <taxon>Chromadorea</taxon>
        <taxon>Rhabditida</taxon>
        <taxon>Tylenchina</taxon>
        <taxon>Panagrolaimomorpha</taxon>
        <taxon>Strongyloidoidea</taxon>
        <taxon>Strongyloididae</taxon>
        <taxon>Strongyloides</taxon>
    </lineage>
</organism>
<dbReference type="InterPro" id="IPR001478">
    <property type="entry name" value="PDZ"/>
</dbReference>
<dbReference type="InterPro" id="IPR036034">
    <property type="entry name" value="PDZ_sf"/>
</dbReference>
<evidence type="ECO:0000313" key="2">
    <source>
        <dbReference type="Proteomes" id="UP000035681"/>
    </source>
</evidence>
<dbReference type="WBParaSite" id="SSTP_0000663000.1">
    <property type="protein sequence ID" value="SSTP_0000663000.1"/>
    <property type="gene ID" value="SSTP_0000663000"/>
</dbReference>
<evidence type="ECO:0000259" key="1">
    <source>
        <dbReference type="PROSITE" id="PS50106"/>
    </source>
</evidence>
<feature type="domain" description="PDZ" evidence="1">
    <location>
        <begin position="126"/>
        <end position="205"/>
    </location>
</feature>
<feature type="domain" description="PDZ" evidence="1">
    <location>
        <begin position="23"/>
        <end position="73"/>
    </location>
</feature>
<dbReference type="Gene3D" id="2.30.42.10">
    <property type="match status" value="2"/>
</dbReference>
<dbReference type="WBParaSite" id="TCONS_00005113.p1">
    <property type="protein sequence ID" value="TCONS_00005113.p1"/>
    <property type="gene ID" value="XLOC_003446"/>
</dbReference>
<accession>A0A0K0EAV5</accession>
<dbReference type="PANTHER" id="PTHR31327:SF6">
    <property type="entry name" value="PDZ DOMAIN-CONTAINING PROTEIN"/>
    <property type="match status" value="1"/>
</dbReference>
<reference evidence="3" key="1">
    <citation type="submission" date="2015-08" db="UniProtKB">
        <authorList>
            <consortium name="WormBaseParasite"/>
        </authorList>
    </citation>
    <scope>IDENTIFICATION</scope>
</reference>
<protein>
    <submittedName>
        <fullName evidence="3 4">PDZ domain-containing protein</fullName>
    </submittedName>
</protein>
<dbReference type="Proteomes" id="UP000035681">
    <property type="component" value="Unplaced"/>
</dbReference>
<proteinExistence type="predicted"/>
<dbReference type="PROSITE" id="PS50106">
    <property type="entry name" value="PDZ"/>
    <property type="match status" value="2"/>
</dbReference>
<dbReference type="STRING" id="6248.A0A0K0EAV5"/>
<dbReference type="SUPFAM" id="SSF50156">
    <property type="entry name" value="PDZ domain-like"/>
    <property type="match status" value="2"/>
</dbReference>
<keyword evidence="2" id="KW-1185">Reference proteome</keyword>
<evidence type="ECO:0000313" key="3">
    <source>
        <dbReference type="WBParaSite" id="SSTP_0000663000.1"/>
    </source>
</evidence>
<name>A0A0K0EAV5_STRER</name>
<dbReference type="InterPro" id="IPR040264">
    <property type="entry name" value="T15H9.4-like"/>
</dbReference>
<dbReference type="PANTHER" id="PTHR31327">
    <property type="entry name" value="SPERM MEIOSIS PDZ DOMAIN CONTAINING PROTEINS-RELATED"/>
    <property type="match status" value="1"/>
</dbReference>
<dbReference type="SMART" id="SM00228">
    <property type="entry name" value="PDZ"/>
    <property type="match status" value="2"/>
</dbReference>
<sequence length="293" mass="33621">MKKRKQSRASNESRCSEEKKYLTISIPLKKGEPLGITPNEHLFIVKIQPGTKCEGSLHIGDQIVALNGIKLKDANQFQYFLSVVTGLANITVIRDDKISRDMEESLAIPEDRRCNIMRREGYKYELININLVEDKKLGLSIRHFQNRVLITNIAPSSIASMHLKIGDHICDVDGLRVTDKVVCRRLLLSILKTNKKVSLVIERPVSQDAIKWVKKVLDTPENQPPSVKMHDDVVEITLRERIRIKSYGPPEKTILRQKGCHYPKRNVTFDENVLQIQITSDHDEKKLRSVRKE</sequence>
<evidence type="ECO:0000313" key="4">
    <source>
        <dbReference type="WBParaSite" id="TCONS_00005113.p1"/>
    </source>
</evidence>